<protein>
    <submittedName>
        <fullName evidence="2">Uncharacterized protein</fullName>
    </submittedName>
</protein>
<dbReference type="OrthoDB" id="2017693at2759"/>
<dbReference type="AlphaFoldDB" id="A0A7R8X270"/>
<dbReference type="InterPro" id="IPR015867">
    <property type="entry name" value="N-reg_PII/ATP_PRibTrfase_C"/>
</dbReference>
<proteinExistence type="inferred from homology"/>
<evidence type="ECO:0000256" key="1">
    <source>
        <dbReference type="ARBA" id="ARBA00010169"/>
    </source>
</evidence>
<dbReference type="GO" id="GO:0010038">
    <property type="term" value="P:response to metal ion"/>
    <property type="evidence" value="ECO:0007669"/>
    <property type="project" value="InterPro"/>
</dbReference>
<dbReference type="SUPFAM" id="SSF54913">
    <property type="entry name" value="GlnB-like"/>
    <property type="match status" value="1"/>
</dbReference>
<reference evidence="2" key="1">
    <citation type="submission" date="2020-11" db="EMBL/GenBank/DDBJ databases">
        <authorList>
            <person name="Tran Van P."/>
        </authorList>
    </citation>
    <scope>NUCLEOTIDE SEQUENCE</scope>
</reference>
<dbReference type="GO" id="GO:0005507">
    <property type="term" value="F:copper ion binding"/>
    <property type="evidence" value="ECO:0007669"/>
    <property type="project" value="TreeGrafter"/>
</dbReference>
<dbReference type="Gene3D" id="3.30.70.120">
    <property type="match status" value="1"/>
</dbReference>
<organism evidence="2">
    <name type="scientific">Cyprideis torosa</name>
    <dbReference type="NCBI Taxonomy" id="163714"/>
    <lineage>
        <taxon>Eukaryota</taxon>
        <taxon>Metazoa</taxon>
        <taxon>Ecdysozoa</taxon>
        <taxon>Arthropoda</taxon>
        <taxon>Crustacea</taxon>
        <taxon>Oligostraca</taxon>
        <taxon>Ostracoda</taxon>
        <taxon>Podocopa</taxon>
        <taxon>Podocopida</taxon>
        <taxon>Cytherocopina</taxon>
        <taxon>Cytheroidea</taxon>
        <taxon>Cytherideidae</taxon>
        <taxon>Cyprideis</taxon>
    </lineage>
</organism>
<accession>A0A7R8X270</accession>
<dbReference type="PANTHER" id="PTHR23419:SF8">
    <property type="entry name" value="FI09726P"/>
    <property type="match status" value="1"/>
</dbReference>
<dbReference type="InterPro" id="IPR004323">
    <property type="entry name" value="Ion_tolerance_CutA"/>
</dbReference>
<comment type="similarity">
    <text evidence="1">Belongs to the CutA family.</text>
</comment>
<sequence length="114" mass="12641">MAAIAADMTDCIIALTTWPDEAGAQAFAHHLLQNRLAACVNTLPAMTSHYVWQGQVNTETEHQLVIKTSVARQGDIETALRQQHPYELAEFLILPVSSGSRAFLQWINETTHVD</sequence>
<name>A0A7R8X270_9CRUS</name>
<evidence type="ECO:0000313" key="2">
    <source>
        <dbReference type="EMBL" id="CAD7239433.1"/>
    </source>
</evidence>
<gene>
    <name evidence="2" type="ORF">CTOB1V02_LOCUS17248</name>
</gene>
<dbReference type="EMBL" id="OB725885">
    <property type="protein sequence ID" value="CAD7239433.1"/>
    <property type="molecule type" value="Genomic_DNA"/>
</dbReference>
<dbReference type="PANTHER" id="PTHR23419">
    <property type="entry name" value="DIVALENT CATION TOLERANCE CUTA-RELATED"/>
    <property type="match status" value="1"/>
</dbReference>
<dbReference type="InterPro" id="IPR011322">
    <property type="entry name" value="N-reg_PII-like_a/b"/>
</dbReference>
<dbReference type="Pfam" id="PF03091">
    <property type="entry name" value="CutA1"/>
    <property type="match status" value="1"/>
</dbReference>